<dbReference type="PANTHER" id="PTHR34385:SF1">
    <property type="entry name" value="PEPTIDOGLYCAN L-ALANYL-D-GLUTAMATE ENDOPEPTIDASE CWLK"/>
    <property type="match status" value="1"/>
</dbReference>
<dbReference type="RefSeq" id="WP_076368236.1">
    <property type="nucleotide sequence ID" value="NZ_FTMX01000003.1"/>
</dbReference>
<dbReference type="GO" id="GO:0006508">
    <property type="term" value="P:proteolysis"/>
    <property type="evidence" value="ECO:0007669"/>
    <property type="project" value="InterPro"/>
</dbReference>
<dbReference type="InterPro" id="IPR052179">
    <property type="entry name" value="DD-CPase-like"/>
</dbReference>
<dbReference type="PROSITE" id="PS51257">
    <property type="entry name" value="PROKAR_LIPOPROTEIN"/>
    <property type="match status" value="1"/>
</dbReference>
<evidence type="ECO:0000256" key="2">
    <source>
        <dbReference type="SAM" id="SignalP"/>
    </source>
</evidence>
<evidence type="ECO:0000256" key="1">
    <source>
        <dbReference type="SAM" id="MobiDB-lite"/>
    </source>
</evidence>
<dbReference type="SUPFAM" id="SSF55166">
    <property type="entry name" value="Hedgehog/DD-peptidase"/>
    <property type="match status" value="1"/>
</dbReference>
<dbReference type="InterPro" id="IPR009045">
    <property type="entry name" value="Zn_M74/Hedgehog-like"/>
</dbReference>
<dbReference type="InterPro" id="IPR003709">
    <property type="entry name" value="VanY-like_core_dom"/>
</dbReference>
<evidence type="ECO:0000259" key="3">
    <source>
        <dbReference type="Pfam" id="PF02557"/>
    </source>
</evidence>
<feature type="compositionally biased region" description="Basic and acidic residues" evidence="1">
    <location>
        <begin position="51"/>
        <end position="72"/>
    </location>
</feature>
<evidence type="ECO:0000313" key="5">
    <source>
        <dbReference type="Proteomes" id="UP000185829"/>
    </source>
</evidence>
<feature type="signal peptide" evidence="2">
    <location>
        <begin position="1"/>
        <end position="18"/>
    </location>
</feature>
<dbReference type="Pfam" id="PF02557">
    <property type="entry name" value="VanY"/>
    <property type="match status" value="1"/>
</dbReference>
<dbReference type="PANTHER" id="PTHR34385">
    <property type="entry name" value="D-ALANYL-D-ALANINE CARBOXYPEPTIDASE"/>
    <property type="match status" value="1"/>
</dbReference>
<organism evidence="4 5">
    <name type="scientific">Peribacillus simplex</name>
    <dbReference type="NCBI Taxonomy" id="1478"/>
    <lineage>
        <taxon>Bacteria</taxon>
        <taxon>Bacillati</taxon>
        <taxon>Bacillota</taxon>
        <taxon>Bacilli</taxon>
        <taxon>Bacillales</taxon>
        <taxon>Bacillaceae</taxon>
        <taxon>Peribacillus</taxon>
    </lineage>
</organism>
<proteinExistence type="predicted"/>
<dbReference type="GO" id="GO:0004180">
    <property type="term" value="F:carboxypeptidase activity"/>
    <property type="evidence" value="ECO:0007669"/>
    <property type="project" value="UniProtKB-KW"/>
</dbReference>
<sequence length="280" mass="31297">MLKPIFAATALSSFILMAGCSSDLTSDHEKEQKEEQPSSQDTDTDTETETEADKNDDSKESAQRQVEVDEAAKPAQAGLQTLAHPEDIPVLVNKQYSLPEDYKPDDLIYPKVDFIFQDKIEKRMMREEAGKALEVMFQAAEKDNMHFAGVSAYRSHQTQITVFNNYVAKDGEEKAKTYSAMPGTSEHETGLAIDVTTHDGACAAQDCFGDTNEAAWLAEHAHEYGFIIRYPEGKENITGYKYEPWHIRYVGVATATEIFEAKISLEEYYNAVPVEAVSNK</sequence>
<keyword evidence="4" id="KW-0378">Hydrolase</keyword>
<reference evidence="4 5" key="1">
    <citation type="submission" date="2017-01" db="EMBL/GenBank/DDBJ databases">
        <authorList>
            <person name="Varghese N."/>
            <person name="Submissions S."/>
        </authorList>
    </citation>
    <scope>NUCLEOTIDE SEQUENCE [LARGE SCALE GENOMIC DNA]</scope>
    <source>
        <strain evidence="4 5">RUG2-6</strain>
    </source>
</reference>
<accession>A0A9X8R946</accession>
<dbReference type="CDD" id="cd14852">
    <property type="entry name" value="LD-carboxypeptidase"/>
    <property type="match status" value="1"/>
</dbReference>
<keyword evidence="4" id="KW-0645">Protease</keyword>
<dbReference type="AlphaFoldDB" id="A0A9X8R946"/>
<feature type="chain" id="PRO_5040925624" evidence="2">
    <location>
        <begin position="19"/>
        <end position="280"/>
    </location>
</feature>
<keyword evidence="4" id="KW-0121">Carboxypeptidase</keyword>
<dbReference type="Gene3D" id="3.30.1380.10">
    <property type="match status" value="1"/>
</dbReference>
<protein>
    <submittedName>
        <fullName evidence="4">D-Ala-D-Ala carboxypeptidase. Metallo peptidase. MEROPS family M15B</fullName>
    </submittedName>
</protein>
<feature type="domain" description="D-alanyl-D-alanine carboxypeptidase-like core" evidence="3">
    <location>
        <begin position="123"/>
        <end position="251"/>
    </location>
</feature>
<dbReference type="InterPro" id="IPR058193">
    <property type="entry name" value="VanY/YodJ_core_dom"/>
</dbReference>
<dbReference type="Proteomes" id="UP000185829">
    <property type="component" value="Unassembled WGS sequence"/>
</dbReference>
<feature type="region of interest" description="Disordered" evidence="1">
    <location>
        <begin position="24"/>
        <end position="81"/>
    </location>
</feature>
<feature type="compositionally biased region" description="Basic and acidic residues" evidence="1">
    <location>
        <begin position="25"/>
        <end position="36"/>
    </location>
</feature>
<dbReference type="EMBL" id="FTMX01000003">
    <property type="protein sequence ID" value="SIR29502.1"/>
    <property type="molecule type" value="Genomic_DNA"/>
</dbReference>
<comment type="caution">
    <text evidence="4">The sequence shown here is derived from an EMBL/GenBank/DDBJ whole genome shotgun (WGS) entry which is preliminary data.</text>
</comment>
<evidence type="ECO:0000313" key="4">
    <source>
        <dbReference type="EMBL" id="SIR29502.1"/>
    </source>
</evidence>
<name>A0A9X8R946_9BACI</name>
<keyword evidence="2" id="KW-0732">Signal</keyword>
<gene>
    <name evidence="4" type="ORF">SAMN05878482_103238</name>
</gene>